<feature type="compositionally biased region" description="Acidic residues" evidence="6">
    <location>
        <begin position="51"/>
        <end position="67"/>
    </location>
</feature>
<dbReference type="InterPro" id="IPR008991">
    <property type="entry name" value="Translation_prot_SH3-like_sf"/>
</dbReference>
<evidence type="ECO:0000313" key="8">
    <source>
        <dbReference type="EMBL" id="THU86934.1"/>
    </source>
</evidence>
<comment type="similarity">
    <text evidence="1">Belongs to the SPT5 family.</text>
</comment>
<evidence type="ECO:0000313" key="9">
    <source>
        <dbReference type="Proteomes" id="UP000297245"/>
    </source>
</evidence>
<evidence type="ECO:0000256" key="6">
    <source>
        <dbReference type="SAM" id="MobiDB-lite"/>
    </source>
</evidence>
<dbReference type="GO" id="GO:0032784">
    <property type="term" value="P:regulation of DNA-templated transcription elongation"/>
    <property type="evidence" value="ECO:0007669"/>
    <property type="project" value="InterPro"/>
</dbReference>
<dbReference type="InterPro" id="IPR039659">
    <property type="entry name" value="SPT5"/>
</dbReference>
<dbReference type="Pfam" id="PF00467">
    <property type="entry name" value="KOW"/>
    <property type="match status" value="1"/>
</dbReference>
<dbReference type="SMART" id="SM00739">
    <property type="entry name" value="KOW"/>
    <property type="match status" value="3"/>
</dbReference>
<feature type="region of interest" description="Disordered" evidence="6">
    <location>
        <begin position="41"/>
        <end position="74"/>
    </location>
</feature>
<dbReference type="GO" id="GO:0006357">
    <property type="term" value="P:regulation of transcription by RNA polymerase II"/>
    <property type="evidence" value="ECO:0007669"/>
    <property type="project" value="InterPro"/>
</dbReference>
<evidence type="ECO:0000259" key="7">
    <source>
        <dbReference type="SMART" id="SM00739"/>
    </source>
</evidence>
<sequence>MDSSRSVDFMRHDACRGHYVILLIFLPNCLLDLEAGDDSDEGLSELAQDGGNEDICDEETDDEESGDEERPSARVRWNEDIEGIEKRFTNRDRLEVGTNDKVDLPEESLVPDCVPAERWPMWEVKCQKGAESEVVRSLYQSFDVVNPPLRSAFYTTSLSSRIYLEARSMGPGTPVYRALLNTPFVRKQMNTSGSLQVRSWRPVSFEVASHCLAVRSLELAGGTGSSESSTFAKYDWVTVRQGRYKDDPALVLEDFERPVYWDKRSGKLVDEQRLGSSTIDSTHLQFHLQRQVQVLLIPRLDLTTSDSDDGEKWPRLKRKAVPVGRPDPALFAFDAQLLGVSPHFQRERAEKTYTYRGRKYQHGLLYQTFSPSKLQKGAHLSAATIRLFQISNHPVVKQARFPSQRNRNIWHFQNGDCVEMLTSSEISQNPGHENAEVLTTTSWRSGGTIRDIKDDFCEVEFAKGETYYVPCSSLVKVFALGDYVEVVGGAYKGRSGFVVSVDRAKLTLSDIVGSNLQVTFSEVHPNSAIASVPSFFSQRRTDSSWKGCWVEAFGVSEEYGRVIDMARDGTSKSGLKVHVHFPSGATKWLDYDDVRTARSSVVLLSEFSVSSNEKKAIYVNPGFTASNKSKTFTNCLPLQWQDKRVTVISGHHKGEFGTLKDVRREDNSSKSISGLVVQVQLETISSYTPNNFIWMDYFCIRDTRSFQTILEAWPIPPVQRRYYKVRDGCAPTASLSACTTPPSYSGLRLRPTSPIASGSKTPPTPDLQTSDHDHPLPLNDCWNPGSRTPDPQPLSRPPTPPQDQFPQTPNLWILNPLLAGHEFMVDIMEGEEVISNVYVKLSKEGCDMTVQQKRREAWVPVSPHHVKLSSQRPKIATERGLMLVIRGVHTGKFVRRLRHIFTDRAKSHERALLVVAVVAKATPDFVERYTGEDLEMRPYDLTYVRDSQKERSLANAMLDPLRSELKKKYRSAQVRIQGPPSPRS</sequence>
<evidence type="ECO:0000256" key="1">
    <source>
        <dbReference type="ARBA" id="ARBA00006956"/>
    </source>
</evidence>
<dbReference type="InterPro" id="IPR005100">
    <property type="entry name" value="NGN-domain"/>
</dbReference>
<dbReference type="InterPro" id="IPR005824">
    <property type="entry name" value="KOW"/>
</dbReference>
<proteinExistence type="inferred from homology"/>
<dbReference type="GO" id="GO:0006412">
    <property type="term" value="P:translation"/>
    <property type="evidence" value="ECO:0007669"/>
    <property type="project" value="InterPro"/>
</dbReference>
<feature type="domain" description="KOW" evidence="7">
    <location>
        <begin position="641"/>
        <end position="665"/>
    </location>
</feature>
<comment type="function">
    <text evidence="3">The SPT4-SPT5 complex mediates both activation and inhibition of transcription elongation, and plays a role in pre-mRNA processing. This complex seems to be important for the stability of the RNA polymerase II elongation machinery on the chromatin template but not for the inherent ability of this machinery to translocate down the gene.</text>
</comment>
<keyword evidence="9" id="KW-1185">Reference proteome</keyword>
<gene>
    <name evidence="8" type="ORF">K435DRAFT_782699</name>
</gene>
<accession>A0A4S8LDG3</accession>
<feature type="region of interest" description="Disordered" evidence="6">
    <location>
        <begin position="738"/>
        <end position="808"/>
    </location>
</feature>
<dbReference type="Gene3D" id="3.30.70.940">
    <property type="entry name" value="NusG, N-terminal domain"/>
    <property type="match status" value="1"/>
</dbReference>
<protein>
    <recommendedName>
        <fullName evidence="4">Chromatin elongation factor SPT5</fullName>
    </recommendedName>
    <alternativeName>
        <fullName evidence="5">Chromatin elongation factor spt5</fullName>
    </alternativeName>
</protein>
<evidence type="ECO:0000256" key="4">
    <source>
        <dbReference type="ARBA" id="ARBA00029865"/>
    </source>
</evidence>
<feature type="domain" description="KOW" evidence="7">
    <location>
        <begin position="477"/>
        <end position="504"/>
    </location>
</feature>
<feature type="compositionally biased region" description="Pro residues" evidence="6">
    <location>
        <begin position="790"/>
        <end position="803"/>
    </location>
</feature>
<evidence type="ECO:0000256" key="3">
    <source>
        <dbReference type="ARBA" id="ARBA00024691"/>
    </source>
</evidence>
<name>A0A4S8LDG3_DENBC</name>
<dbReference type="InterPro" id="IPR005825">
    <property type="entry name" value="Ribosomal_uL24_CS"/>
</dbReference>
<dbReference type="GO" id="GO:0005840">
    <property type="term" value="C:ribosome"/>
    <property type="evidence" value="ECO:0007669"/>
    <property type="project" value="InterPro"/>
</dbReference>
<dbReference type="PROSITE" id="PS01108">
    <property type="entry name" value="RIBOSOMAL_L24"/>
    <property type="match status" value="1"/>
</dbReference>
<reference evidence="8 9" key="1">
    <citation type="journal article" date="2019" name="Nat. Ecol. Evol.">
        <title>Megaphylogeny resolves global patterns of mushroom evolution.</title>
        <authorList>
            <person name="Varga T."/>
            <person name="Krizsan K."/>
            <person name="Foldi C."/>
            <person name="Dima B."/>
            <person name="Sanchez-Garcia M."/>
            <person name="Sanchez-Ramirez S."/>
            <person name="Szollosi G.J."/>
            <person name="Szarkandi J.G."/>
            <person name="Papp V."/>
            <person name="Albert L."/>
            <person name="Andreopoulos W."/>
            <person name="Angelini C."/>
            <person name="Antonin V."/>
            <person name="Barry K.W."/>
            <person name="Bougher N.L."/>
            <person name="Buchanan P."/>
            <person name="Buyck B."/>
            <person name="Bense V."/>
            <person name="Catcheside P."/>
            <person name="Chovatia M."/>
            <person name="Cooper J."/>
            <person name="Damon W."/>
            <person name="Desjardin D."/>
            <person name="Finy P."/>
            <person name="Geml J."/>
            <person name="Haridas S."/>
            <person name="Hughes K."/>
            <person name="Justo A."/>
            <person name="Karasinski D."/>
            <person name="Kautmanova I."/>
            <person name="Kiss B."/>
            <person name="Kocsube S."/>
            <person name="Kotiranta H."/>
            <person name="LaButti K.M."/>
            <person name="Lechner B.E."/>
            <person name="Liimatainen K."/>
            <person name="Lipzen A."/>
            <person name="Lukacs Z."/>
            <person name="Mihaltcheva S."/>
            <person name="Morgado L.N."/>
            <person name="Niskanen T."/>
            <person name="Noordeloos M.E."/>
            <person name="Ohm R.A."/>
            <person name="Ortiz-Santana B."/>
            <person name="Ovrebo C."/>
            <person name="Racz N."/>
            <person name="Riley R."/>
            <person name="Savchenko A."/>
            <person name="Shiryaev A."/>
            <person name="Soop K."/>
            <person name="Spirin V."/>
            <person name="Szebenyi C."/>
            <person name="Tomsovsky M."/>
            <person name="Tulloss R.E."/>
            <person name="Uehling J."/>
            <person name="Grigoriev I.V."/>
            <person name="Vagvolgyi C."/>
            <person name="Papp T."/>
            <person name="Martin F.M."/>
            <person name="Miettinen O."/>
            <person name="Hibbett D.S."/>
            <person name="Nagy L.G."/>
        </authorList>
    </citation>
    <scope>NUCLEOTIDE SEQUENCE [LARGE SCALE GENOMIC DNA]</scope>
    <source>
        <strain evidence="8 9">CBS 962.96</strain>
    </source>
</reference>
<dbReference type="OrthoDB" id="3048815at2759"/>
<feature type="domain" description="KOW" evidence="7">
    <location>
        <begin position="230"/>
        <end position="257"/>
    </location>
</feature>
<dbReference type="PANTHER" id="PTHR11125:SF7">
    <property type="entry name" value="TRANSCRIPTION ELONGATION FACTOR SPT5"/>
    <property type="match status" value="1"/>
</dbReference>
<dbReference type="PANTHER" id="PTHR11125">
    <property type="entry name" value="SUPPRESSOR OF TY 5"/>
    <property type="match status" value="1"/>
</dbReference>
<dbReference type="GO" id="GO:0003735">
    <property type="term" value="F:structural constituent of ribosome"/>
    <property type="evidence" value="ECO:0007669"/>
    <property type="project" value="InterPro"/>
</dbReference>
<dbReference type="InterPro" id="IPR036735">
    <property type="entry name" value="NGN_dom_sf"/>
</dbReference>
<dbReference type="EMBL" id="ML179472">
    <property type="protein sequence ID" value="THU86934.1"/>
    <property type="molecule type" value="Genomic_DNA"/>
</dbReference>
<dbReference type="GO" id="GO:0003729">
    <property type="term" value="F:mRNA binding"/>
    <property type="evidence" value="ECO:0007669"/>
    <property type="project" value="TreeGrafter"/>
</dbReference>
<dbReference type="Pfam" id="PF03439">
    <property type="entry name" value="Spt5-NGN"/>
    <property type="match status" value="1"/>
</dbReference>
<dbReference type="SUPFAM" id="SSF50104">
    <property type="entry name" value="Translation proteins SH3-like domain"/>
    <property type="match status" value="1"/>
</dbReference>
<evidence type="ECO:0000256" key="5">
    <source>
        <dbReference type="ARBA" id="ARBA00031006"/>
    </source>
</evidence>
<dbReference type="InterPro" id="IPR014722">
    <property type="entry name" value="Rib_uL2_dom2"/>
</dbReference>
<organism evidence="8 9">
    <name type="scientific">Dendrothele bispora (strain CBS 962.96)</name>
    <dbReference type="NCBI Taxonomy" id="1314807"/>
    <lineage>
        <taxon>Eukaryota</taxon>
        <taxon>Fungi</taxon>
        <taxon>Dikarya</taxon>
        <taxon>Basidiomycota</taxon>
        <taxon>Agaricomycotina</taxon>
        <taxon>Agaricomycetes</taxon>
        <taxon>Agaricomycetidae</taxon>
        <taxon>Agaricales</taxon>
        <taxon>Agaricales incertae sedis</taxon>
        <taxon>Dendrothele</taxon>
    </lineage>
</organism>
<dbReference type="Proteomes" id="UP000297245">
    <property type="component" value="Unassembled WGS sequence"/>
</dbReference>
<evidence type="ECO:0000256" key="2">
    <source>
        <dbReference type="ARBA" id="ARBA00023163"/>
    </source>
</evidence>
<keyword evidence="2" id="KW-0804">Transcription</keyword>
<dbReference type="GO" id="GO:0032044">
    <property type="term" value="C:DSIF complex"/>
    <property type="evidence" value="ECO:0007669"/>
    <property type="project" value="TreeGrafter"/>
</dbReference>
<dbReference type="AlphaFoldDB" id="A0A4S8LDG3"/>
<dbReference type="GO" id="GO:0006368">
    <property type="term" value="P:transcription elongation by RNA polymerase II"/>
    <property type="evidence" value="ECO:0007669"/>
    <property type="project" value="TreeGrafter"/>
</dbReference>
<dbReference type="Gene3D" id="2.30.30.30">
    <property type="match status" value="1"/>
</dbReference>